<name>E3MAY5_CAERE</name>
<reference evidence="1" key="1">
    <citation type="submission" date="2007-07" db="EMBL/GenBank/DDBJ databases">
        <title>PCAP assembly of the Caenorhabditis remanei genome.</title>
        <authorList>
            <consortium name="The Caenorhabditis remanei Sequencing Consortium"/>
            <person name="Wilson R.K."/>
        </authorList>
    </citation>
    <scope>NUCLEOTIDE SEQUENCE [LARGE SCALE GENOMIC DNA]</scope>
    <source>
        <strain evidence="1">PB4641</strain>
    </source>
</reference>
<dbReference type="Proteomes" id="UP000008281">
    <property type="component" value="Unassembled WGS sequence"/>
</dbReference>
<evidence type="ECO:0000313" key="1">
    <source>
        <dbReference type="EMBL" id="EFO97397.1"/>
    </source>
</evidence>
<dbReference type="KEGG" id="crq:GCK72_023318"/>
<dbReference type="GeneID" id="9809189"/>
<dbReference type="CTD" id="9809189"/>
<accession>E3MAY5</accession>
<proteinExistence type="predicted"/>
<dbReference type="InParanoid" id="E3MAY5"/>
<protein>
    <recommendedName>
        <fullName evidence="3">F-box associated domain-containing protein</fullName>
    </recommendedName>
</protein>
<sequence length="358" mass="42063">MLASFRAQRKSERLGDLKPHEIFVFSLTSPEAKNKVIEANINVKEVLFDFSSMDSRNVYRDSSVDVCVEFQPQIKTELCHAVWTTNPPYGVFSLDKEKLNIEGHQTECRITTDNNGEWTFWIEEVNPVRFLNALNAHIRHIYSFRREVSLKTHVSKMLTVPMTGNIRKTEIVGNVVEPQRVVQYLKHFPDVEFLKLECRFDGVFEVPNIMLRTESLMIIQPAQTHLMRIFHSFEGKHLYYDGSRTPILQLNHLLLAWKAGKMRNLCSMIMKVNVQVEYTPRRLLQDLDAYPYNEEHRPPQFPYDSIIQEHLDLPEDFTDCSIAYDFRRTRDNTIATISFAGEYMMFFVWNDNFYLGIF</sequence>
<dbReference type="PANTHER" id="PTHR21503:SF8">
    <property type="entry name" value="F-BOX ASSOCIATED DOMAIN-CONTAINING PROTEIN-RELATED"/>
    <property type="match status" value="1"/>
</dbReference>
<organism evidence="2">
    <name type="scientific">Caenorhabditis remanei</name>
    <name type="common">Caenorhabditis vulgaris</name>
    <dbReference type="NCBI Taxonomy" id="31234"/>
    <lineage>
        <taxon>Eukaryota</taxon>
        <taxon>Metazoa</taxon>
        <taxon>Ecdysozoa</taxon>
        <taxon>Nematoda</taxon>
        <taxon>Chromadorea</taxon>
        <taxon>Rhabditida</taxon>
        <taxon>Rhabditina</taxon>
        <taxon>Rhabditomorpha</taxon>
        <taxon>Rhabditoidea</taxon>
        <taxon>Rhabditidae</taxon>
        <taxon>Peloderinae</taxon>
        <taxon>Caenorhabditis</taxon>
    </lineage>
</organism>
<evidence type="ECO:0008006" key="3">
    <source>
        <dbReference type="Google" id="ProtNLM"/>
    </source>
</evidence>
<gene>
    <name evidence="1" type="ORF">CRE_16655</name>
</gene>
<dbReference type="AlphaFoldDB" id="E3MAY5"/>
<dbReference type="EMBL" id="DS268432">
    <property type="protein sequence ID" value="EFO97397.1"/>
    <property type="molecule type" value="Genomic_DNA"/>
</dbReference>
<keyword evidence="2" id="KW-1185">Reference proteome</keyword>
<dbReference type="RefSeq" id="XP_003106791.2">
    <property type="nucleotide sequence ID" value="XM_003106743.2"/>
</dbReference>
<evidence type="ECO:0000313" key="2">
    <source>
        <dbReference type="Proteomes" id="UP000008281"/>
    </source>
</evidence>
<dbReference type="PANTHER" id="PTHR21503">
    <property type="entry name" value="F-BOX-CONTAINING HYPOTHETICAL PROTEIN C.ELEGANS"/>
    <property type="match status" value="1"/>
</dbReference>
<dbReference type="HOGENOM" id="CLU_774428_0_0_1"/>